<sequence>MSPKREPTMVEPAEFTSYYGRPILKEPAWKQPDVPLYLFLGGMAGSSATIASLAGRTARPGLARVARLGAVGGASASVLALIHDLGRPERFLHMLRVLKPTSPLSVGSWILAPFSGLAAVSAGSAETGLLRPAGKLAGAVAGVLGPAMCTYTAVLLADTATPSWHEARRHLPFLFAGSAVTSGVGLALLAAPKDEVGPVVRAGLFGAAAELVVTHEVEHGLGLVSEPYRTGRAGKLLKAARGLTAAGAALSLGATRSKVAAAASGAAYLAAGLCTRFGVYQAGVASAQDPKYVVVPQKAHKAAREA</sequence>
<protein>
    <submittedName>
        <fullName evidence="1">Polysulfide reductase NrfD</fullName>
    </submittedName>
</protein>
<proteinExistence type="predicted"/>
<reference evidence="2" key="1">
    <citation type="journal article" date="2019" name="Int. J. Syst. Evol. Microbiol.">
        <title>The Global Catalogue of Microorganisms (GCM) 10K type strain sequencing project: providing services to taxonomists for standard genome sequencing and annotation.</title>
        <authorList>
            <consortium name="The Broad Institute Genomics Platform"/>
            <consortium name="The Broad Institute Genome Sequencing Center for Infectious Disease"/>
            <person name="Wu L."/>
            <person name="Ma J."/>
        </authorList>
    </citation>
    <scope>NUCLEOTIDE SEQUENCE [LARGE SCALE GENOMIC DNA]</scope>
    <source>
        <strain evidence="2">JCM 16898</strain>
    </source>
</reference>
<accession>A0ABP6X977</accession>
<dbReference type="EMBL" id="BAAAZN010000012">
    <property type="protein sequence ID" value="GAA3562962.1"/>
    <property type="molecule type" value="Genomic_DNA"/>
</dbReference>
<gene>
    <name evidence="1" type="primary">nrfD</name>
    <name evidence="1" type="ORF">GCM10022222_53420</name>
</gene>
<keyword evidence="2" id="KW-1185">Reference proteome</keyword>
<name>A0ABP6X977_9PSEU</name>
<dbReference type="Gene3D" id="1.20.1630.10">
    <property type="entry name" value="Formate dehydrogenase/DMSO reductase domain"/>
    <property type="match status" value="1"/>
</dbReference>
<dbReference type="InterPro" id="IPR052049">
    <property type="entry name" value="Electron_transfer_protein"/>
</dbReference>
<evidence type="ECO:0000313" key="2">
    <source>
        <dbReference type="Proteomes" id="UP001500689"/>
    </source>
</evidence>
<dbReference type="PANTHER" id="PTHR34856:SF2">
    <property type="entry name" value="PROTEIN NRFD"/>
    <property type="match status" value="1"/>
</dbReference>
<dbReference type="InterPro" id="IPR032796">
    <property type="entry name" value="NrfD_2"/>
</dbReference>
<comment type="caution">
    <text evidence="1">The sequence shown here is derived from an EMBL/GenBank/DDBJ whole genome shotgun (WGS) entry which is preliminary data.</text>
</comment>
<dbReference type="Pfam" id="PF14589">
    <property type="entry name" value="NrfD_2"/>
    <property type="match status" value="1"/>
</dbReference>
<dbReference type="PANTHER" id="PTHR34856">
    <property type="entry name" value="PROTEIN NRFD"/>
    <property type="match status" value="1"/>
</dbReference>
<dbReference type="Proteomes" id="UP001500689">
    <property type="component" value="Unassembled WGS sequence"/>
</dbReference>
<evidence type="ECO:0000313" key="1">
    <source>
        <dbReference type="EMBL" id="GAA3562962.1"/>
    </source>
</evidence>
<organism evidence="1 2">
    <name type="scientific">Amycolatopsis ultiminotia</name>
    <dbReference type="NCBI Taxonomy" id="543629"/>
    <lineage>
        <taxon>Bacteria</taxon>
        <taxon>Bacillati</taxon>
        <taxon>Actinomycetota</taxon>
        <taxon>Actinomycetes</taxon>
        <taxon>Pseudonocardiales</taxon>
        <taxon>Pseudonocardiaceae</taxon>
        <taxon>Amycolatopsis</taxon>
    </lineage>
</organism>